<dbReference type="OrthoDB" id="785417at2759"/>
<organism evidence="2 3">
    <name type="scientific">Phoenix dactylifera</name>
    <name type="common">Date palm</name>
    <dbReference type="NCBI Taxonomy" id="42345"/>
    <lineage>
        <taxon>Eukaryota</taxon>
        <taxon>Viridiplantae</taxon>
        <taxon>Streptophyta</taxon>
        <taxon>Embryophyta</taxon>
        <taxon>Tracheophyta</taxon>
        <taxon>Spermatophyta</taxon>
        <taxon>Magnoliopsida</taxon>
        <taxon>Liliopsida</taxon>
        <taxon>Arecaceae</taxon>
        <taxon>Coryphoideae</taxon>
        <taxon>Phoeniceae</taxon>
        <taxon>Phoenix</taxon>
    </lineage>
</organism>
<keyword evidence="3" id="KW-0808">Transferase</keyword>
<accession>A0A8B9AG03</accession>
<gene>
    <name evidence="3" type="primary">LOC120110923</name>
</gene>
<dbReference type="GO" id="GO:0016301">
    <property type="term" value="F:kinase activity"/>
    <property type="evidence" value="ECO:0007669"/>
    <property type="project" value="UniProtKB-KW"/>
</dbReference>
<dbReference type="KEGG" id="pda:120110923"/>
<protein>
    <submittedName>
        <fullName evidence="3">Probable inactive serine/threonine-protein kinase slob2</fullName>
    </submittedName>
</protein>
<evidence type="ECO:0000313" key="2">
    <source>
        <dbReference type="Proteomes" id="UP000228380"/>
    </source>
</evidence>
<keyword evidence="3" id="KW-0418">Kinase</keyword>
<feature type="compositionally biased region" description="Polar residues" evidence="1">
    <location>
        <begin position="40"/>
        <end position="51"/>
    </location>
</feature>
<dbReference type="Proteomes" id="UP000228380">
    <property type="component" value="Chromosome 5"/>
</dbReference>
<dbReference type="GeneID" id="120110923"/>
<reference evidence="2" key="1">
    <citation type="journal article" date="2019" name="Nat. Commun.">
        <title>Genome-wide association mapping of date palm fruit traits.</title>
        <authorList>
            <person name="Hazzouri K.M."/>
            <person name="Gros-Balthazard M."/>
            <person name="Flowers J.M."/>
            <person name="Copetti D."/>
            <person name="Lemansour A."/>
            <person name="Lebrun M."/>
            <person name="Masmoudi K."/>
            <person name="Ferrand S."/>
            <person name="Dhar M.I."/>
            <person name="Fresquez Z.A."/>
            <person name="Rosas U."/>
            <person name="Zhang J."/>
            <person name="Talag J."/>
            <person name="Lee S."/>
            <person name="Kudrna D."/>
            <person name="Powell R.F."/>
            <person name="Leitch I.J."/>
            <person name="Krueger R.R."/>
            <person name="Wing R.A."/>
            <person name="Amiri K.M.A."/>
            <person name="Purugganan M.D."/>
        </authorList>
    </citation>
    <scope>NUCLEOTIDE SEQUENCE [LARGE SCALE GENOMIC DNA]</scope>
    <source>
        <strain evidence="2">cv. Khalas</strain>
    </source>
</reference>
<dbReference type="PANTHER" id="PTHR36746:SF3">
    <property type="entry name" value="DUF4005 DOMAIN-CONTAINING PROTEIN"/>
    <property type="match status" value="1"/>
</dbReference>
<keyword evidence="2" id="KW-1185">Reference proteome</keyword>
<evidence type="ECO:0000313" key="3">
    <source>
        <dbReference type="RefSeq" id="XP_038982898.1"/>
    </source>
</evidence>
<name>A0A8B9AG03_PHODC</name>
<reference evidence="3" key="2">
    <citation type="submission" date="2025-08" db="UniProtKB">
        <authorList>
            <consortium name="RefSeq"/>
        </authorList>
    </citation>
    <scope>IDENTIFICATION</scope>
    <source>
        <tissue evidence="3">Young leaves</tissue>
    </source>
</reference>
<feature type="compositionally biased region" description="Low complexity" evidence="1">
    <location>
        <begin position="113"/>
        <end position="130"/>
    </location>
</feature>
<proteinExistence type="predicted"/>
<evidence type="ECO:0000256" key="1">
    <source>
        <dbReference type="SAM" id="MobiDB-lite"/>
    </source>
</evidence>
<dbReference type="RefSeq" id="XP_038982898.1">
    <property type="nucleotide sequence ID" value="XM_039126970.1"/>
</dbReference>
<dbReference type="PANTHER" id="PTHR36746">
    <property type="entry name" value="BNAC04G51760D PROTEIN"/>
    <property type="match status" value="1"/>
</dbReference>
<sequence length="166" mass="17763">MEKKETTTSSHKGMCEKVFDAFNPGSRPHRRLALHGQEPEATTNPSPNHSLGSAIKEPSPQKKPRPPTTDQKKPSEAIAPKSALKPTTPPPPPISVPVQKASDKAVPTPAARKAATIPQPAPPKAAATAADEGSKKNINEKVEDYIKRVKEKIRSVSGVGRTPNHK</sequence>
<dbReference type="AlphaFoldDB" id="A0A8B9AG03"/>
<feature type="region of interest" description="Disordered" evidence="1">
    <location>
        <begin position="1"/>
        <end position="139"/>
    </location>
</feature>